<keyword evidence="2" id="KW-1185">Reference proteome</keyword>
<name>A0A1D7UVH1_9LEPT</name>
<evidence type="ECO:0000313" key="2">
    <source>
        <dbReference type="Proteomes" id="UP000094197"/>
    </source>
</evidence>
<organism evidence="1 2">
    <name type="scientific">Leptospira tipperaryensis</name>
    <dbReference type="NCBI Taxonomy" id="2564040"/>
    <lineage>
        <taxon>Bacteria</taxon>
        <taxon>Pseudomonadati</taxon>
        <taxon>Spirochaetota</taxon>
        <taxon>Spirochaetia</taxon>
        <taxon>Leptospirales</taxon>
        <taxon>Leptospiraceae</taxon>
        <taxon>Leptospira</taxon>
    </lineage>
</organism>
<dbReference type="AlphaFoldDB" id="A0A1D7UVH1"/>
<gene>
    <name evidence="1" type="ORF">A0128_06965</name>
</gene>
<evidence type="ECO:0000313" key="1">
    <source>
        <dbReference type="EMBL" id="AOP33610.1"/>
    </source>
</evidence>
<protein>
    <submittedName>
        <fullName evidence="1">Uncharacterized protein</fullName>
    </submittedName>
</protein>
<dbReference type="Proteomes" id="UP000094197">
    <property type="component" value="Chromosome 1"/>
</dbReference>
<sequence>MKKIIITICILGFFWLCNPIRVKRDSFKNLVSVTMDLDHSAYVEGFTRSASSRGTQYSREIKNDKNTPTAIYFKLFVSNNLNALTNEAYIKIDDKITKLELIETSVGSQVVTEKTNDLNIKTGKIEEKSSTSSMRVLTGKMILNSELEKAILNSQKLQYRLYAQSEPIELTVSSSQLNTVKEFLSKSGQEAD</sequence>
<proteinExistence type="predicted"/>
<reference evidence="1 2" key="1">
    <citation type="submission" date="2016-04" db="EMBL/GenBank/DDBJ databases">
        <title>Complete genome seqeunce of Leptospira alstonii serovar Room22.</title>
        <authorList>
            <person name="Nally J.E."/>
            <person name="Bayles D.O."/>
            <person name="Hurley D."/>
            <person name="Fanning S."/>
            <person name="McMahon B.J."/>
            <person name="Arent Z."/>
        </authorList>
    </citation>
    <scope>NUCLEOTIDE SEQUENCE [LARGE SCALE GENOMIC DNA]</scope>
    <source>
        <strain evidence="1 2">GWTS #1</strain>
    </source>
</reference>
<dbReference type="OrthoDB" id="327723at2"/>
<dbReference type="KEGG" id="laj:A0128_06965"/>
<dbReference type="EMBL" id="CP015217">
    <property type="protein sequence ID" value="AOP33610.1"/>
    <property type="molecule type" value="Genomic_DNA"/>
</dbReference>
<accession>A0A1D7UVH1</accession>
<dbReference type="RefSeq" id="WP_069606846.1">
    <property type="nucleotide sequence ID" value="NZ_CP015217.1"/>
</dbReference>